<dbReference type="Gene3D" id="2.40.280.10">
    <property type="match status" value="1"/>
</dbReference>
<dbReference type="InterPro" id="IPR023620">
    <property type="entry name" value="SmpB"/>
</dbReference>
<evidence type="ECO:0000256" key="1">
    <source>
        <dbReference type="ARBA" id="ARBA00022490"/>
    </source>
</evidence>
<dbReference type="AlphaFoldDB" id="G8C3Y2"/>
<dbReference type="GO" id="GO:0005829">
    <property type="term" value="C:cytosol"/>
    <property type="evidence" value="ECO:0007669"/>
    <property type="project" value="TreeGrafter"/>
</dbReference>
<evidence type="ECO:0000256" key="3">
    <source>
        <dbReference type="SAM" id="MobiDB-lite"/>
    </source>
</evidence>
<name>G8C3Y2_9MOLU</name>
<dbReference type="EMBL" id="HE613254">
    <property type="protein sequence ID" value="CCE67030.1"/>
    <property type="molecule type" value="Genomic_DNA"/>
</dbReference>
<dbReference type="PANTHER" id="PTHR30308">
    <property type="entry name" value="TMRNA-BINDING COMPONENT OF TRANS-TRANSLATION TAGGING COMPLEX"/>
    <property type="match status" value="1"/>
</dbReference>
<reference evidence="4" key="1">
    <citation type="submission" date="2011-11" db="EMBL/GenBank/DDBJ databases">
        <title>Complete genome sequence of Candidatus Mycoplasma haemominutum.</title>
        <authorList>
            <person name="Barker E.N."/>
            <person name="Darby A.C."/>
            <person name="Helps C.R."/>
            <person name="Peters I.R."/>
            <person name="Hughes M.A."/>
            <person name="Radford A.D."/>
            <person name="Novacco M."/>
            <person name="Boretti F."/>
            <person name="Hofmann-Lehmann R."/>
            <person name="Tasker S."/>
        </authorList>
    </citation>
    <scope>NUCLEOTIDE SEQUENCE</scope>
    <source>
        <strain evidence="4">Birmingham 1</strain>
    </source>
</reference>
<reference evidence="4" key="2">
    <citation type="submission" date="2011-11" db="EMBL/GenBank/DDBJ databases">
        <authorList>
            <person name="Barker E."/>
        </authorList>
    </citation>
    <scope>NUCLEOTIDE SEQUENCE</scope>
    <source>
        <strain evidence="4">Birmingham 1</strain>
    </source>
</reference>
<keyword evidence="1" id="KW-0963">Cytoplasm</keyword>
<gene>
    <name evidence="4" type="primary">smpB</name>
    <name evidence="4" type="ORF">MHM_05120</name>
</gene>
<dbReference type="PANTHER" id="PTHR30308:SF2">
    <property type="entry name" value="SSRA-BINDING PROTEIN"/>
    <property type="match status" value="1"/>
</dbReference>
<feature type="compositionally biased region" description="Basic residues" evidence="3">
    <location>
        <begin position="125"/>
        <end position="134"/>
    </location>
</feature>
<proteinExistence type="predicted"/>
<feature type="region of interest" description="Disordered" evidence="3">
    <location>
        <begin position="122"/>
        <end position="142"/>
    </location>
</feature>
<evidence type="ECO:0000256" key="2">
    <source>
        <dbReference type="ARBA" id="ARBA00022884"/>
    </source>
</evidence>
<protein>
    <submittedName>
        <fullName evidence="4">SsrA-binding protein</fullName>
    </submittedName>
</protein>
<dbReference type="OrthoDB" id="399099at2"/>
<dbReference type="GO" id="GO:0070930">
    <property type="term" value="P:trans-translation-dependent protein tagging"/>
    <property type="evidence" value="ECO:0007669"/>
    <property type="project" value="TreeGrafter"/>
</dbReference>
<sequence length="142" mass="16795">MNLSNVRVPEWFIQGNKRKLYKYSIHHSYVAGLALPPLAAGKILKKSLSLNNGYVNSTDQELFLNNFLDKKLKLLLNRREINQIIELSKREKYVILPGNVFLKNRRIKVEIHLCKYNKNSDKEKQKYRRSKEKRKACNEDFS</sequence>
<keyword evidence="2" id="KW-0694">RNA-binding</keyword>
<dbReference type="GO" id="GO:0003723">
    <property type="term" value="F:RNA binding"/>
    <property type="evidence" value="ECO:0007669"/>
    <property type="project" value="UniProtKB-KW"/>
</dbReference>
<evidence type="ECO:0000313" key="4">
    <source>
        <dbReference type="EMBL" id="CCE67030.1"/>
    </source>
</evidence>
<accession>G8C3Y2</accession>
<dbReference type="KEGG" id="mhb:MHM_05120"/>
<dbReference type="PATRIC" id="fig|1116213.3.peg.555"/>
<organism evidence="4">
    <name type="scientific">Candidatus Mycoplasma haematominutum 'Birmingham 1'</name>
    <dbReference type="NCBI Taxonomy" id="1116213"/>
    <lineage>
        <taxon>Bacteria</taxon>
        <taxon>Bacillati</taxon>
        <taxon>Mycoplasmatota</taxon>
        <taxon>Mollicutes</taxon>
        <taxon>Mycoplasmataceae</taxon>
        <taxon>Mycoplasma</taxon>
    </lineage>
</organism>
<dbReference type="SUPFAM" id="SSF74982">
    <property type="entry name" value="Small protein B (SmpB)"/>
    <property type="match status" value="1"/>
</dbReference>
<dbReference type="Pfam" id="PF01668">
    <property type="entry name" value="SmpB"/>
    <property type="match status" value="1"/>
</dbReference>
<dbReference type="InterPro" id="IPR000037">
    <property type="entry name" value="SsrA-bd_prot"/>
</dbReference>
<dbReference type="HOGENOM" id="CLU_151901_0_0_14"/>